<comment type="caution">
    <text evidence="1">The sequence shown here is derived from an EMBL/GenBank/DDBJ whole genome shotgun (WGS) entry which is preliminary data.</text>
</comment>
<sequence>MSAAYIYLGVPLSEVVKVSEVTQTVTRYNETTGKPYQKESTAKAITIAGRDLTEELRADIEKYGFDEVNREEFLKEYMPDGLKYFSGGERDPYRTGLCGIKLAYGDCDAGAPELVGGQEWLVAAFVEVREALKKCGLSHLTPRMYLEVVY</sequence>
<dbReference type="AlphaFoldDB" id="A0A0F8W8U6"/>
<proteinExistence type="predicted"/>
<dbReference type="EMBL" id="LAZR01066607">
    <property type="protein sequence ID" value="KKK53242.1"/>
    <property type="molecule type" value="Genomic_DNA"/>
</dbReference>
<accession>A0A0F8W8U6</accession>
<evidence type="ECO:0000313" key="1">
    <source>
        <dbReference type="EMBL" id="KKK53242.1"/>
    </source>
</evidence>
<gene>
    <name evidence="1" type="ORF">LCGC14_3096750</name>
</gene>
<protein>
    <submittedName>
        <fullName evidence="1">Uncharacterized protein</fullName>
    </submittedName>
</protein>
<organism evidence="1">
    <name type="scientific">marine sediment metagenome</name>
    <dbReference type="NCBI Taxonomy" id="412755"/>
    <lineage>
        <taxon>unclassified sequences</taxon>
        <taxon>metagenomes</taxon>
        <taxon>ecological metagenomes</taxon>
    </lineage>
</organism>
<name>A0A0F8W8U6_9ZZZZ</name>
<reference evidence="1" key="1">
    <citation type="journal article" date="2015" name="Nature">
        <title>Complex archaea that bridge the gap between prokaryotes and eukaryotes.</title>
        <authorList>
            <person name="Spang A."/>
            <person name="Saw J.H."/>
            <person name="Jorgensen S.L."/>
            <person name="Zaremba-Niedzwiedzka K."/>
            <person name="Martijn J."/>
            <person name="Lind A.E."/>
            <person name="van Eijk R."/>
            <person name="Schleper C."/>
            <person name="Guy L."/>
            <person name="Ettema T.J."/>
        </authorList>
    </citation>
    <scope>NUCLEOTIDE SEQUENCE</scope>
</reference>